<feature type="binding site" evidence="12">
    <location>
        <position position="14"/>
    </location>
    <ligand>
        <name>Zn(2+)</name>
        <dbReference type="ChEBI" id="CHEBI:29105"/>
    </ligand>
</feature>
<dbReference type="GO" id="GO:0003690">
    <property type="term" value="F:double-stranded DNA binding"/>
    <property type="evidence" value="ECO:0007669"/>
    <property type="project" value="UniProtKB-ARBA"/>
</dbReference>
<dbReference type="InterPro" id="IPR013087">
    <property type="entry name" value="Znf_C2H2_type"/>
</dbReference>
<protein>
    <submittedName>
        <fullName evidence="15">Zinc finger, C2H2 type</fullName>
    </submittedName>
</protein>
<dbReference type="Gene3D" id="3.30.160.60">
    <property type="entry name" value="Classic Zinc Finger"/>
    <property type="match status" value="3"/>
</dbReference>
<feature type="binding site" evidence="12">
    <location>
        <position position="11"/>
    </location>
    <ligand>
        <name>Zn(2+)</name>
        <dbReference type="ChEBI" id="CHEBI:29105"/>
    </ligand>
</feature>
<comment type="caution">
    <text evidence="15">The sequence shown here is derived from an EMBL/GenBank/DDBJ whole genome shotgun (WGS) entry which is preliminary data.</text>
</comment>
<evidence type="ECO:0000256" key="9">
    <source>
        <dbReference type="ARBA" id="ARBA00023163"/>
    </source>
</evidence>
<keyword evidence="8" id="KW-0238">DNA-binding</keyword>
<dbReference type="Proteomes" id="UP001458880">
    <property type="component" value="Unassembled WGS sequence"/>
</dbReference>
<dbReference type="PROSITE" id="PS51915">
    <property type="entry name" value="ZAD"/>
    <property type="match status" value="1"/>
</dbReference>
<keyword evidence="6 12" id="KW-0862">Zinc</keyword>
<accession>A0AAW1ISY6</accession>
<dbReference type="Pfam" id="PF00096">
    <property type="entry name" value="zf-C2H2"/>
    <property type="match status" value="2"/>
</dbReference>
<keyword evidence="9" id="KW-0804">Transcription</keyword>
<feature type="domain" description="ZAD" evidence="14">
    <location>
        <begin position="9"/>
        <end position="85"/>
    </location>
</feature>
<evidence type="ECO:0000313" key="16">
    <source>
        <dbReference type="Proteomes" id="UP001458880"/>
    </source>
</evidence>
<evidence type="ECO:0000256" key="1">
    <source>
        <dbReference type="ARBA" id="ARBA00004123"/>
    </source>
</evidence>
<dbReference type="Pfam" id="PF07776">
    <property type="entry name" value="zf-AD"/>
    <property type="match status" value="1"/>
</dbReference>
<dbReference type="FunFam" id="3.30.160.60:FF:001370">
    <property type="entry name" value="Zinc finger protein"/>
    <property type="match status" value="1"/>
</dbReference>
<dbReference type="InterPro" id="IPR036236">
    <property type="entry name" value="Znf_C2H2_sf"/>
</dbReference>
<evidence type="ECO:0000259" key="14">
    <source>
        <dbReference type="PROSITE" id="PS51915"/>
    </source>
</evidence>
<dbReference type="GO" id="GO:0005634">
    <property type="term" value="C:nucleus"/>
    <property type="evidence" value="ECO:0007669"/>
    <property type="project" value="UniProtKB-SubCell"/>
</dbReference>
<dbReference type="PANTHER" id="PTHR24394">
    <property type="entry name" value="ZINC FINGER PROTEIN"/>
    <property type="match status" value="1"/>
</dbReference>
<keyword evidence="4" id="KW-0677">Repeat</keyword>
<dbReference type="GO" id="GO:0008270">
    <property type="term" value="F:zinc ion binding"/>
    <property type="evidence" value="ECO:0007669"/>
    <property type="project" value="UniProtKB-UniRule"/>
</dbReference>
<comment type="subcellular location">
    <subcellularLocation>
        <location evidence="1">Nucleus</location>
    </subcellularLocation>
</comment>
<evidence type="ECO:0000256" key="8">
    <source>
        <dbReference type="ARBA" id="ARBA00023125"/>
    </source>
</evidence>
<evidence type="ECO:0000256" key="10">
    <source>
        <dbReference type="ARBA" id="ARBA00023242"/>
    </source>
</evidence>
<dbReference type="Gene3D" id="3.40.1800.20">
    <property type="match status" value="1"/>
</dbReference>
<evidence type="ECO:0000313" key="15">
    <source>
        <dbReference type="EMBL" id="KAK9692664.1"/>
    </source>
</evidence>
<organism evidence="15 16">
    <name type="scientific">Popillia japonica</name>
    <name type="common">Japanese beetle</name>
    <dbReference type="NCBI Taxonomy" id="7064"/>
    <lineage>
        <taxon>Eukaryota</taxon>
        <taxon>Metazoa</taxon>
        <taxon>Ecdysozoa</taxon>
        <taxon>Arthropoda</taxon>
        <taxon>Hexapoda</taxon>
        <taxon>Insecta</taxon>
        <taxon>Pterygota</taxon>
        <taxon>Neoptera</taxon>
        <taxon>Endopterygota</taxon>
        <taxon>Coleoptera</taxon>
        <taxon>Polyphaga</taxon>
        <taxon>Scarabaeiformia</taxon>
        <taxon>Scarabaeidae</taxon>
        <taxon>Rutelinae</taxon>
        <taxon>Popillia</taxon>
    </lineage>
</organism>
<evidence type="ECO:0000256" key="2">
    <source>
        <dbReference type="ARBA" id="ARBA00006991"/>
    </source>
</evidence>
<dbReference type="FunFam" id="3.30.160.60:FF:000875">
    <property type="entry name" value="zinc finger protein 236 isoform X7"/>
    <property type="match status" value="1"/>
</dbReference>
<dbReference type="PROSITE" id="PS00028">
    <property type="entry name" value="ZINC_FINGER_C2H2_1"/>
    <property type="match status" value="2"/>
</dbReference>
<feature type="binding site" evidence="12">
    <location>
        <position position="61"/>
    </location>
    <ligand>
        <name>Zn(2+)</name>
        <dbReference type="ChEBI" id="CHEBI:29105"/>
    </ligand>
</feature>
<dbReference type="SUPFAM" id="SSF57667">
    <property type="entry name" value="beta-beta-alpha zinc fingers"/>
    <property type="match status" value="2"/>
</dbReference>
<dbReference type="EMBL" id="JASPKY010000572">
    <property type="protein sequence ID" value="KAK9692664.1"/>
    <property type="molecule type" value="Genomic_DNA"/>
</dbReference>
<dbReference type="SMART" id="SM00868">
    <property type="entry name" value="zf-AD"/>
    <property type="match status" value="1"/>
</dbReference>
<keyword evidence="16" id="KW-1185">Reference proteome</keyword>
<feature type="domain" description="C2H2-type" evidence="13">
    <location>
        <begin position="158"/>
        <end position="185"/>
    </location>
</feature>
<dbReference type="InterPro" id="IPR012934">
    <property type="entry name" value="Znf_AD"/>
</dbReference>
<dbReference type="AlphaFoldDB" id="A0AAW1ISY6"/>
<proteinExistence type="inferred from homology"/>
<evidence type="ECO:0000256" key="11">
    <source>
        <dbReference type="PROSITE-ProRule" id="PRU00042"/>
    </source>
</evidence>
<feature type="binding site" evidence="12">
    <location>
        <position position="58"/>
    </location>
    <ligand>
        <name>Zn(2+)</name>
        <dbReference type="ChEBI" id="CHEBI:29105"/>
    </ligand>
</feature>
<evidence type="ECO:0000256" key="4">
    <source>
        <dbReference type="ARBA" id="ARBA00022737"/>
    </source>
</evidence>
<keyword evidence="5 11" id="KW-0863">Zinc-finger</keyword>
<reference evidence="15 16" key="1">
    <citation type="journal article" date="2024" name="BMC Genomics">
        <title>De novo assembly and annotation of Popillia japonica's genome with initial clues to its potential as an invasive pest.</title>
        <authorList>
            <person name="Cucini C."/>
            <person name="Boschi S."/>
            <person name="Funari R."/>
            <person name="Cardaioli E."/>
            <person name="Iannotti N."/>
            <person name="Marturano G."/>
            <person name="Paoli F."/>
            <person name="Bruttini M."/>
            <person name="Carapelli A."/>
            <person name="Frati F."/>
            <person name="Nardi F."/>
        </authorList>
    </citation>
    <scope>NUCLEOTIDE SEQUENCE [LARGE SCALE GENOMIC DNA]</scope>
    <source>
        <strain evidence="15">DMR45628</strain>
    </source>
</reference>
<feature type="domain" description="C2H2-type" evidence="13">
    <location>
        <begin position="129"/>
        <end position="157"/>
    </location>
</feature>
<evidence type="ECO:0000256" key="6">
    <source>
        <dbReference type="ARBA" id="ARBA00022833"/>
    </source>
</evidence>
<evidence type="ECO:0000256" key="7">
    <source>
        <dbReference type="ARBA" id="ARBA00023015"/>
    </source>
</evidence>
<dbReference type="PROSITE" id="PS50157">
    <property type="entry name" value="ZINC_FINGER_C2H2_2"/>
    <property type="match status" value="3"/>
</dbReference>
<evidence type="ECO:0000256" key="3">
    <source>
        <dbReference type="ARBA" id="ARBA00022723"/>
    </source>
</evidence>
<evidence type="ECO:0000256" key="5">
    <source>
        <dbReference type="ARBA" id="ARBA00022771"/>
    </source>
</evidence>
<comment type="similarity">
    <text evidence="2">Belongs to the krueppel C2H2-type zinc-finger protein family.</text>
</comment>
<dbReference type="SMART" id="SM00355">
    <property type="entry name" value="ZnF_C2H2"/>
    <property type="match status" value="3"/>
</dbReference>
<evidence type="ECO:0000256" key="12">
    <source>
        <dbReference type="PROSITE-ProRule" id="PRU01263"/>
    </source>
</evidence>
<gene>
    <name evidence="15" type="ORF">QE152_g34996</name>
</gene>
<dbReference type="SUPFAM" id="SSF57716">
    <property type="entry name" value="Glucocorticoid receptor-like (DNA-binding domain)"/>
    <property type="match status" value="1"/>
</dbReference>
<dbReference type="PANTHER" id="PTHR24394:SF44">
    <property type="entry name" value="ZINC FINGER PROTEIN 271-LIKE"/>
    <property type="match status" value="1"/>
</dbReference>
<evidence type="ECO:0000259" key="13">
    <source>
        <dbReference type="PROSITE" id="PS50157"/>
    </source>
</evidence>
<feature type="domain" description="C2H2-type" evidence="13">
    <location>
        <begin position="198"/>
        <end position="225"/>
    </location>
</feature>
<dbReference type="GO" id="GO:0000981">
    <property type="term" value="F:DNA-binding transcription factor activity, RNA polymerase II-specific"/>
    <property type="evidence" value="ECO:0007669"/>
    <property type="project" value="TreeGrafter"/>
</dbReference>
<sequence length="232" mass="26307">MNSSCTLQNKCRTCFQDNAALTTLFQTALNSETLLSSMLVEIASIKVSFEDKLSTQICQNCAQKLNEAYNFRQQCINVNDKFLSYEEVNKDGSRSQSDTPVIEIDNVTLSEDIVNDVDTNNIKSDKLSFPCSVCSRTFHTKSTDVKRHMTIHTGEKPFKCLECTASFTQSGTLAQHMRKHNNVSSTKRKKEKLEARQYLCSLCGKCFKDSSSLTIHMRRHTGDKPYNCKVRI</sequence>
<keyword evidence="7" id="KW-0805">Transcription regulation</keyword>
<keyword evidence="3 12" id="KW-0479">Metal-binding</keyword>
<name>A0AAW1ISY6_POPJA</name>
<keyword evidence="10" id="KW-0539">Nucleus</keyword>